<feature type="non-terminal residue" evidence="2">
    <location>
        <position position="129"/>
    </location>
</feature>
<keyword evidence="3" id="KW-1185">Reference proteome</keyword>
<feature type="region of interest" description="Disordered" evidence="1">
    <location>
        <begin position="1"/>
        <end position="95"/>
    </location>
</feature>
<protein>
    <submittedName>
        <fullName evidence="2">Uncharacterized protein</fullName>
    </submittedName>
</protein>
<accession>A0A2J7ZTJ6</accession>
<evidence type="ECO:0000256" key="1">
    <source>
        <dbReference type="SAM" id="MobiDB-lite"/>
    </source>
</evidence>
<dbReference type="EMBL" id="PGGS01000486">
    <property type="protein sequence ID" value="PNH03582.1"/>
    <property type="molecule type" value="Genomic_DNA"/>
</dbReference>
<feature type="compositionally biased region" description="Gly residues" evidence="1">
    <location>
        <begin position="48"/>
        <end position="62"/>
    </location>
</feature>
<name>A0A2J7ZTJ6_9CHLO</name>
<feature type="compositionally biased region" description="Basic residues" evidence="1">
    <location>
        <begin position="1"/>
        <end position="13"/>
    </location>
</feature>
<proteinExistence type="predicted"/>
<comment type="caution">
    <text evidence="2">The sequence shown here is derived from an EMBL/GenBank/DDBJ whole genome shotgun (WGS) entry which is preliminary data.</text>
</comment>
<evidence type="ECO:0000313" key="2">
    <source>
        <dbReference type="EMBL" id="PNH03582.1"/>
    </source>
</evidence>
<dbReference type="AlphaFoldDB" id="A0A2J7ZTJ6"/>
<evidence type="ECO:0000313" key="3">
    <source>
        <dbReference type="Proteomes" id="UP000236333"/>
    </source>
</evidence>
<organism evidence="2 3">
    <name type="scientific">Tetrabaena socialis</name>
    <dbReference type="NCBI Taxonomy" id="47790"/>
    <lineage>
        <taxon>Eukaryota</taxon>
        <taxon>Viridiplantae</taxon>
        <taxon>Chlorophyta</taxon>
        <taxon>core chlorophytes</taxon>
        <taxon>Chlorophyceae</taxon>
        <taxon>CS clade</taxon>
        <taxon>Chlamydomonadales</taxon>
        <taxon>Tetrabaenaceae</taxon>
        <taxon>Tetrabaena</taxon>
    </lineage>
</organism>
<sequence>MGGCHRRHRKAQRGSRSWCGAAAGESQYYHRRPGAGVRSDDLRAGLPGERGGSSGPPGGRCGGRPAASRCCTQPAARVSSASQARHPRRRRLAPSGWLLRSRGRRTIWGHDSSVRDEVGSGWEAVGCAC</sequence>
<dbReference type="Proteomes" id="UP000236333">
    <property type="component" value="Unassembled WGS sequence"/>
</dbReference>
<gene>
    <name evidence="2" type="ORF">TSOC_010344</name>
</gene>
<reference evidence="2 3" key="1">
    <citation type="journal article" date="2017" name="Mol. Biol. Evol.">
        <title>The 4-celled Tetrabaena socialis nuclear genome reveals the essential components for genetic control of cell number at the origin of multicellularity in the volvocine lineage.</title>
        <authorList>
            <person name="Featherston J."/>
            <person name="Arakaki Y."/>
            <person name="Hanschen E.R."/>
            <person name="Ferris P.J."/>
            <person name="Michod R.E."/>
            <person name="Olson B.J.S.C."/>
            <person name="Nozaki H."/>
            <person name="Durand P.M."/>
        </authorList>
    </citation>
    <scope>NUCLEOTIDE SEQUENCE [LARGE SCALE GENOMIC DNA]</scope>
    <source>
        <strain evidence="2 3">NIES-571</strain>
    </source>
</reference>